<proteinExistence type="predicted"/>
<reference evidence="2" key="1">
    <citation type="journal article" date="2019" name="Int. J. Syst. Evol. Microbiol.">
        <title>The Global Catalogue of Microorganisms (GCM) 10K type strain sequencing project: providing services to taxonomists for standard genome sequencing and annotation.</title>
        <authorList>
            <consortium name="The Broad Institute Genomics Platform"/>
            <consortium name="The Broad Institute Genome Sequencing Center for Infectious Disease"/>
            <person name="Wu L."/>
            <person name="Ma J."/>
        </authorList>
    </citation>
    <scope>NUCLEOTIDE SEQUENCE [LARGE SCALE GENOMIC DNA]</scope>
    <source>
        <strain evidence="2">ICMP 6774ER</strain>
    </source>
</reference>
<accession>A0ABW4T2B2</accession>
<organism evidence="1 2">
    <name type="scientific">Nonomuraea mangrovi</name>
    <dbReference type="NCBI Taxonomy" id="2316207"/>
    <lineage>
        <taxon>Bacteria</taxon>
        <taxon>Bacillati</taxon>
        <taxon>Actinomycetota</taxon>
        <taxon>Actinomycetes</taxon>
        <taxon>Streptosporangiales</taxon>
        <taxon>Streptosporangiaceae</taxon>
        <taxon>Nonomuraea</taxon>
    </lineage>
</organism>
<protein>
    <submittedName>
        <fullName evidence="1">Uncharacterized protein</fullName>
    </submittedName>
</protein>
<dbReference type="EMBL" id="JBHUFV010000043">
    <property type="protein sequence ID" value="MFD1935563.1"/>
    <property type="molecule type" value="Genomic_DNA"/>
</dbReference>
<keyword evidence="2" id="KW-1185">Reference proteome</keyword>
<dbReference type="RefSeq" id="WP_379575678.1">
    <property type="nucleotide sequence ID" value="NZ_JBHUFV010000043.1"/>
</dbReference>
<sequence length="42" mass="4595">MMARLGQSGAVYTVPEELEPRLRAIIPDSTAVDWLLARAEPA</sequence>
<dbReference type="Proteomes" id="UP001597368">
    <property type="component" value="Unassembled WGS sequence"/>
</dbReference>
<gene>
    <name evidence="1" type="ORF">ACFSKW_29245</name>
</gene>
<name>A0ABW4T2B2_9ACTN</name>
<comment type="caution">
    <text evidence="1">The sequence shown here is derived from an EMBL/GenBank/DDBJ whole genome shotgun (WGS) entry which is preliminary data.</text>
</comment>
<evidence type="ECO:0000313" key="1">
    <source>
        <dbReference type="EMBL" id="MFD1935563.1"/>
    </source>
</evidence>
<evidence type="ECO:0000313" key="2">
    <source>
        <dbReference type="Proteomes" id="UP001597368"/>
    </source>
</evidence>